<evidence type="ECO:0000256" key="1">
    <source>
        <dbReference type="SAM" id="MobiDB-lite"/>
    </source>
</evidence>
<protein>
    <submittedName>
        <fullName evidence="2">Uncharacterized protein</fullName>
    </submittedName>
</protein>
<sequence length="303" mass="34799">MPPTASVPYTRLPVYKTLNFIRYFSFSYRLGSSRVPPESPSYVRLPTPPQSDESKPVRVRGYLPIPREVFPRLKGDAKIQTTYIESTAARPVRRREGNSSVQRWKAALADSRRTNLKDGLNALWARRLQIDDDRNHRVSRKFQEHNKAGAEPEREDDRLTRPTILNSIIDTRVYSDPKRFSRARKSRDKVLARENTKLEARRDAIMELYISASKFIVHENELKAEIDKIFTEDYFRRQGQDLHHAGGPENVWGIHGKPTSIAAMMETSAGASTKVMDLDRSEFDLSAQRQMRVAEDLTGGKLE</sequence>
<keyword evidence="3" id="KW-1185">Reference proteome</keyword>
<feature type="region of interest" description="Disordered" evidence="1">
    <location>
        <begin position="32"/>
        <end position="55"/>
    </location>
</feature>
<dbReference type="OrthoDB" id="5223508at2759"/>
<dbReference type="InterPro" id="IPR058940">
    <property type="entry name" value="mS26_fungi"/>
</dbReference>
<proteinExistence type="predicted"/>
<gene>
    <name evidence="2" type="ORF">E4U42_006729</name>
</gene>
<evidence type="ECO:0000313" key="3">
    <source>
        <dbReference type="Proteomes" id="UP000811619"/>
    </source>
</evidence>
<organism evidence="2 3">
    <name type="scientific">Claviceps africana</name>
    <dbReference type="NCBI Taxonomy" id="83212"/>
    <lineage>
        <taxon>Eukaryota</taxon>
        <taxon>Fungi</taxon>
        <taxon>Dikarya</taxon>
        <taxon>Ascomycota</taxon>
        <taxon>Pezizomycotina</taxon>
        <taxon>Sordariomycetes</taxon>
        <taxon>Hypocreomycetidae</taxon>
        <taxon>Hypocreales</taxon>
        <taxon>Clavicipitaceae</taxon>
        <taxon>Claviceps</taxon>
    </lineage>
</organism>
<dbReference type="AlphaFoldDB" id="A0A8K0JH42"/>
<comment type="caution">
    <text evidence="2">The sequence shown here is derived from an EMBL/GenBank/DDBJ whole genome shotgun (WGS) entry which is preliminary data.</text>
</comment>
<dbReference type="Proteomes" id="UP000811619">
    <property type="component" value="Unassembled WGS sequence"/>
</dbReference>
<reference evidence="2" key="1">
    <citation type="journal article" date="2020" name="bioRxiv">
        <title>Whole genome comparisons of ergot fungi reveals the divergence and evolution of species within the genus Claviceps are the result of varying mechanisms driving genome evolution and host range expansion.</title>
        <authorList>
            <person name="Wyka S.A."/>
            <person name="Mondo S.J."/>
            <person name="Liu M."/>
            <person name="Dettman J."/>
            <person name="Nalam V."/>
            <person name="Broders K.D."/>
        </authorList>
    </citation>
    <scope>NUCLEOTIDE SEQUENCE</scope>
    <source>
        <strain evidence="2">CCC 489</strain>
    </source>
</reference>
<accession>A0A8K0JH42</accession>
<dbReference type="EMBL" id="SRPY01000071">
    <property type="protein sequence ID" value="KAG5929224.1"/>
    <property type="molecule type" value="Genomic_DNA"/>
</dbReference>
<evidence type="ECO:0000313" key="2">
    <source>
        <dbReference type="EMBL" id="KAG5929224.1"/>
    </source>
</evidence>
<dbReference type="CDD" id="cd23703">
    <property type="entry name" value="mS26_PET12"/>
    <property type="match status" value="1"/>
</dbReference>
<dbReference type="Pfam" id="PF26163">
    <property type="entry name" value="mS26"/>
    <property type="match status" value="1"/>
</dbReference>
<name>A0A8K0JH42_9HYPO</name>